<gene>
    <name evidence="1" type="ORF">HJ01_01643</name>
</gene>
<evidence type="ECO:0000313" key="1">
    <source>
        <dbReference type="EMBL" id="EIA08877.1"/>
    </source>
</evidence>
<dbReference type="eggNOG" id="ENOG5032GMZ">
    <property type="taxonomic scope" value="Bacteria"/>
</dbReference>
<protein>
    <submittedName>
        <fullName evidence="1">Uncharacterized protein</fullName>
    </submittedName>
</protein>
<keyword evidence="2" id="KW-1185">Reference proteome</keyword>
<dbReference type="OrthoDB" id="1376385at2"/>
<dbReference type="Proteomes" id="UP000005566">
    <property type="component" value="Unassembled WGS sequence"/>
</dbReference>
<proteinExistence type="predicted"/>
<evidence type="ECO:0000313" key="2">
    <source>
        <dbReference type="Proteomes" id="UP000005566"/>
    </source>
</evidence>
<dbReference type="PATRIC" id="fig|1086011.3.peg.1607"/>
<dbReference type="AlphaFoldDB" id="H7FR94"/>
<sequence length="117" mass="13054">MNNFSKQKDSRKSVIIFVMFLFIFLSNVSAFSQTSENNPIVANSNETSSEVKEESSKVTTNMDFVLWFMGSKQDPNSTISTEGINTKKKIMTSGLSPNRLLIKAFLKKAVNFESALA</sequence>
<accession>H7FR94</accession>
<name>H7FR94_FLAFP</name>
<dbReference type="STRING" id="1086011.HJ01_01643"/>
<organism evidence="1 2">
    <name type="scientific">Flavobacterium frigoris (strain PS1)</name>
    <dbReference type="NCBI Taxonomy" id="1086011"/>
    <lineage>
        <taxon>Bacteria</taxon>
        <taxon>Pseudomonadati</taxon>
        <taxon>Bacteroidota</taxon>
        <taxon>Flavobacteriia</taxon>
        <taxon>Flavobacteriales</taxon>
        <taxon>Flavobacteriaceae</taxon>
        <taxon>Flavobacterium</taxon>
    </lineage>
</organism>
<dbReference type="RefSeq" id="WP_007137820.1">
    <property type="nucleotide sequence ID" value="NZ_AHKF01000017.1"/>
</dbReference>
<reference evidence="1 2" key="1">
    <citation type="journal article" date="2014" name="Acta Crystallogr. D">
        <title>Structure-based characterization and antifreeze properties of a hyperactive ice-binding protein from the Antarctic bacterium Flavobacterium frigoris PS1.</title>
        <authorList>
            <person name="Do H."/>
            <person name="Kim S.J."/>
            <person name="Kim H.J."/>
            <person name="Lee J.H."/>
        </authorList>
    </citation>
    <scope>NUCLEOTIDE SEQUENCE [LARGE SCALE GENOMIC DNA]</scope>
    <source>
        <strain evidence="1 2">PS1</strain>
    </source>
</reference>
<dbReference type="EMBL" id="AHKF01000017">
    <property type="protein sequence ID" value="EIA08877.1"/>
    <property type="molecule type" value="Genomic_DNA"/>
</dbReference>
<comment type="caution">
    <text evidence="1">The sequence shown here is derived from an EMBL/GenBank/DDBJ whole genome shotgun (WGS) entry which is preliminary data.</text>
</comment>